<dbReference type="Gene3D" id="3.40.190.10">
    <property type="entry name" value="Periplasmic binding protein-like II"/>
    <property type="match status" value="2"/>
</dbReference>
<dbReference type="Pfam" id="PF01547">
    <property type="entry name" value="SBP_bac_1"/>
    <property type="match status" value="1"/>
</dbReference>
<organism evidence="3 4">
    <name type="scientific">Paenibacillus terreus</name>
    <dbReference type="NCBI Taxonomy" id="1387834"/>
    <lineage>
        <taxon>Bacteria</taxon>
        <taxon>Bacillati</taxon>
        <taxon>Bacillota</taxon>
        <taxon>Bacilli</taxon>
        <taxon>Bacillales</taxon>
        <taxon>Paenibacillaceae</taxon>
        <taxon>Paenibacillus</taxon>
    </lineage>
</organism>
<feature type="domain" description="DUF3502" evidence="2">
    <location>
        <begin position="439"/>
        <end position="506"/>
    </location>
</feature>
<dbReference type="InterPro" id="IPR022627">
    <property type="entry name" value="DUF3502"/>
</dbReference>
<reference evidence="3 4" key="1">
    <citation type="submission" date="2024-09" db="EMBL/GenBank/DDBJ databases">
        <authorList>
            <person name="Ruan L."/>
        </authorList>
    </citation>
    <scope>NUCLEOTIDE SEQUENCE [LARGE SCALE GENOMIC DNA]</scope>
    <source>
        <strain evidence="3 4">D33</strain>
    </source>
</reference>
<dbReference type="EMBL" id="JBHILM010000035">
    <property type="protein sequence ID" value="MFB5684108.1"/>
    <property type="molecule type" value="Genomic_DNA"/>
</dbReference>
<sequence length="510" mass="56324">MSRKFKMLAIPIIVMIIISLMAACSTQDNNGSGNTTVGSNGTQGEGYEGALEPYKLTLAIPVYGAVPKDMEEVQAEINKITQAEINTTITILPISVGAWSQQLNLMISGGEKLDLFFTFGQSYGTDVAQGRLAALDEVLEKYGQGVVEAVGERNLEAARINGSLYGVPVTGVYGKRPEIALRKDMVEKYNIDVASINSLDDLESVFENIKKNEPNIYPLASGLASPLQYYRTYDRLGDSLGVLMGYDNGLKVENYYESAEYEELLNLMNEWYKKGFINKDAATTQSTPDALIKSGKAFSAMIVGEPGSDAVATRLMGHDMVVAPLMEETHKTTSDVLTGLYVIAQQSENPERAMMMLNLMYTNRELANLLVWGIEGKHYVKVSETQVTYPEGVDASNVGYQMQAWIMGNPLITYVSSTQSPDHWEQVKKWNEEAIESKALGFFFDATPVKNELTAINNVIERYQAILESGTVSPTDKLDEFRKALKAAGVDKYMAEKQRQLDEWAAANNK</sequence>
<evidence type="ECO:0000313" key="3">
    <source>
        <dbReference type="EMBL" id="MFB5684108.1"/>
    </source>
</evidence>
<proteinExistence type="predicted"/>
<comment type="caution">
    <text evidence="3">The sequence shown here is derived from an EMBL/GenBank/DDBJ whole genome shotgun (WGS) entry which is preliminary data.</text>
</comment>
<dbReference type="PROSITE" id="PS51257">
    <property type="entry name" value="PROKAR_LIPOPROTEIN"/>
    <property type="match status" value="1"/>
</dbReference>
<dbReference type="PANTHER" id="PTHR43649">
    <property type="entry name" value="ARABINOSE-BINDING PROTEIN-RELATED"/>
    <property type="match status" value="1"/>
</dbReference>
<accession>A0ABV5BEG5</accession>
<dbReference type="RefSeq" id="WP_375527825.1">
    <property type="nucleotide sequence ID" value="NZ_JBHILM010000035.1"/>
</dbReference>
<gene>
    <name evidence="3" type="ORF">ACE3NQ_24670</name>
</gene>
<keyword evidence="4" id="KW-1185">Reference proteome</keyword>
<dbReference type="SUPFAM" id="SSF53850">
    <property type="entry name" value="Periplasmic binding protein-like II"/>
    <property type="match status" value="1"/>
</dbReference>
<dbReference type="Pfam" id="PF12010">
    <property type="entry name" value="DUF3502"/>
    <property type="match status" value="1"/>
</dbReference>
<evidence type="ECO:0000259" key="2">
    <source>
        <dbReference type="Pfam" id="PF12010"/>
    </source>
</evidence>
<evidence type="ECO:0000256" key="1">
    <source>
        <dbReference type="SAM" id="SignalP"/>
    </source>
</evidence>
<dbReference type="Proteomes" id="UP001580407">
    <property type="component" value="Unassembled WGS sequence"/>
</dbReference>
<keyword evidence="1" id="KW-0732">Signal</keyword>
<evidence type="ECO:0000313" key="4">
    <source>
        <dbReference type="Proteomes" id="UP001580407"/>
    </source>
</evidence>
<dbReference type="InterPro" id="IPR006059">
    <property type="entry name" value="SBP"/>
</dbReference>
<protein>
    <submittedName>
        <fullName evidence="3">ABC transporter substrate-binding protein</fullName>
    </submittedName>
</protein>
<dbReference type="InterPro" id="IPR050490">
    <property type="entry name" value="Bact_solute-bd_prot1"/>
</dbReference>
<name>A0ABV5BEG5_9BACL</name>
<feature type="chain" id="PRO_5046554918" evidence="1">
    <location>
        <begin position="23"/>
        <end position="510"/>
    </location>
</feature>
<dbReference type="PANTHER" id="PTHR43649:SF17">
    <property type="entry name" value="ABC TRANSPORTER SOLUTE BINDING PROTEIN-SUGAR TRANSPORT"/>
    <property type="match status" value="1"/>
</dbReference>
<feature type="signal peptide" evidence="1">
    <location>
        <begin position="1"/>
        <end position="22"/>
    </location>
</feature>